<evidence type="ECO:0000256" key="1">
    <source>
        <dbReference type="ARBA" id="ARBA00010587"/>
    </source>
</evidence>
<proteinExistence type="inferred from homology"/>
<reference evidence="7 8" key="1">
    <citation type="journal article" date="2022" name="bioRxiv">
        <title>Genomics of Preaxostyla Flagellates Illuminates Evolutionary Transitions and the Path Towards Mitochondrial Loss.</title>
        <authorList>
            <person name="Novak L.V.F."/>
            <person name="Treitli S.C."/>
            <person name="Pyrih J."/>
            <person name="Halakuc P."/>
            <person name="Pipaliya S.V."/>
            <person name="Vacek V."/>
            <person name="Brzon O."/>
            <person name="Soukal P."/>
            <person name="Eme L."/>
            <person name="Dacks J.B."/>
            <person name="Karnkowska A."/>
            <person name="Elias M."/>
            <person name="Hampl V."/>
        </authorList>
    </citation>
    <scope>NUCLEOTIDE SEQUENCE [LARGE SCALE GENOMIC DNA]</scope>
    <source>
        <strain evidence="7">NAU3</strain>
        <tissue evidence="7">Gut</tissue>
    </source>
</reference>
<dbReference type="Proteomes" id="UP001281761">
    <property type="component" value="Unassembled WGS sequence"/>
</dbReference>
<keyword evidence="5" id="KW-1133">Transmembrane helix</keyword>
<gene>
    <name evidence="7" type="ORF">BLNAU_1477</name>
</gene>
<evidence type="ECO:0000259" key="6">
    <source>
        <dbReference type="Pfam" id="PF25474"/>
    </source>
</evidence>
<feature type="region of interest" description="Disordered" evidence="4">
    <location>
        <begin position="608"/>
        <end position="705"/>
    </location>
</feature>
<dbReference type="InterPro" id="IPR057352">
    <property type="entry name" value="TPR_TmcB/C"/>
</dbReference>
<feature type="transmembrane region" description="Helical" evidence="5">
    <location>
        <begin position="971"/>
        <end position="999"/>
    </location>
</feature>
<feature type="transmembrane region" description="Helical" evidence="5">
    <location>
        <begin position="732"/>
        <end position="756"/>
    </location>
</feature>
<dbReference type="SUPFAM" id="SSF47188">
    <property type="entry name" value="Hemerythrin-like"/>
    <property type="match status" value="1"/>
</dbReference>
<dbReference type="EMBL" id="JARBJD010000006">
    <property type="protein sequence ID" value="KAK2963435.1"/>
    <property type="molecule type" value="Genomic_DNA"/>
</dbReference>
<keyword evidence="8" id="KW-1185">Reference proteome</keyword>
<accession>A0ABQ9YI72</accession>
<evidence type="ECO:0000256" key="5">
    <source>
        <dbReference type="SAM" id="Phobius"/>
    </source>
</evidence>
<dbReference type="Pfam" id="PF25474">
    <property type="entry name" value="TPR_TmcB"/>
    <property type="match status" value="1"/>
</dbReference>
<protein>
    <recommendedName>
        <fullName evidence="6">TmcB/TmcC TPR repeats domain-containing protein</fullName>
    </recommendedName>
</protein>
<evidence type="ECO:0000256" key="2">
    <source>
        <dbReference type="ARBA" id="ARBA00022723"/>
    </source>
</evidence>
<comment type="caution">
    <text evidence="7">The sequence shown here is derived from an EMBL/GenBank/DDBJ whole genome shotgun (WGS) entry which is preliminary data.</text>
</comment>
<organism evidence="7 8">
    <name type="scientific">Blattamonas nauphoetae</name>
    <dbReference type="NCBI Taxonomy" id="2049346"/>
    <lineage>
        <taxon>Eukaryota</taxon>
        <taxon>Metamonada</taxon>
        <taxon>Preaxostyla</taxon>
        <taxon>Oxymonadida</taxon>
        <taxon>Blattamonas</taxon>
    </lineage>
</organism>
<dbReference type="CDD" id="cd22249">
    <property type="entry name" value="UDM1_RNF168_RNF169-like"/>
    <property type="match status" value="1"/>
</dbReference>
<dbReference type="InterPro" id="IPR035938">
    <property type="entry name" value="Hemerythrin-like_sf"/>
</dbReference>
<keyword evidence="2" id="KW-0479">Metal-binding</keyword>
<evidence type="ECO:0000256" key="3">
    <source>
        <dbReference type="ARBA" id="ARBA00023004"/>
    </source>
</evidence>
<name>A0ABQ9YI72_9EUKA</name>
<keyword evidence="5" id="KW-0472">Membrane</keyword>
<feature type="compositionally biased region" description="Polar residues" evidence="4">
    <location>
        <begin position="638"/>
        <end position="659"/>
    </location>
</feature>
<sequence>MNTRQTDDGNTLNGVQPVQSRDLSDAVALVARNVRSCSNLELILRYLHNPRISCENEVLGFTDRLFLQLLKRSRFKDDPSIYLLYALFLEAFRPSQRVSALLTRVQELFPSIRDRFVLFRYAKDHEVQEAKKRASTSKSTNIQTNSASVARTQSTHIEEVTRMTNLSRVHMFRFWTLLSRKNFDVILAMKRAETGIFYFCKAKEMLQRLLREDPRNPVVLRLYSSILREIEGDLVTASVCLTFADNLEDMMLQEETELYLQRVRTGNFGQEDNDDSARINENEQVLIHPPSSPMEVAPMTIPATPGLLLPQTTSPQHSAKKRSNLAIPSALQSSIWQTTEKLPVKACSLIFVVCGLLLLASSLIFAFVYFLMLNATSIPESKMVRAAIAGNVEVNYMFEMMQATFQYSQLLEDPTYSEEDIEWFEEMIADNIEYSEESVLYLNSVLYRMMEVMKNRDDWRQKNFEWIVPEEDEHDLHTVNHLVRYNLNLYDLINWADDLLFESLSPDLDPTEDPDAFLHATVTAGLTIPFSLTEEFKIVMFGSSQNIDKADSQIRETGTFVFVAAEVYIVACMMLPTLISLIKTCQSHASAVSNVIQQSSGKANIMVRRFNGEGGGSNQTESGTEHSESHSTLSILSPTSQSKPNVLSEQSDRPTTSGGTFMHITEALSKQQRRPRKERDEERKKRRLQREKVRGQREEMQRTRMDREHQLRIEMVESRQSSLRRNTIPPSLIARFVIGIVILVGTVVAFFVPTLIIVPQMHAYSSRIIVNEYRRVLLTQISFLADMISGGFVIVPGDESVIIDNTHYGTPLFTNTSNLQSIVDLQQTLHRTASMYATLNQIFLLGSTDDLVTADEYLDGIVVAQSRNYSEDITSLLTDTADCYYLPEEDDFCEPGNIDGLEKWSGVEELLQRVAEAALILAHTPEDELEIGVAENTLITQLTWEDLDIGLELMGTFLLDDLDSFNSSVGVLLIVLLVTMMLLMIAATLLFLVTIPFSLRGINTLSKQMMDYAIMKELEAPVFSSLFETTLSVLDESHKMIIGDLTELFSLFQDEKMMGSATMASHVMIGSDGLPFGHNKQAALFEPMSNLFIDTIQMFSMEEGLMFASGFPPGAITQHVQSHLEQFNILLQIVEKVSQGRLSMDEGTLFTMSWMKDHMQSDDHLLGHHVSEALEPEEIRKTVKKSRKKNNGFIVFPKLLQRAAMEAQALDNPIFIALLQSQNVVLT</sequence>
<evidence type="ECO:0000313" key="8">
    <source>
        <dbReference type="Proteomes" id="UP001281761"/>
    </source>
</evidence>
<keyword evidence="5" id="KW-0812">Transmembrane</keyword>
<dbReference type="Gene3D" id="1.20.120.50">
    <property type="entry name" value="Hemerythrin-like"/>
    <property type="match status" value="1"/>
</dbReference>
<comment type="similarity">
    <text evidence="1">Belongs to the hemerythrin family.</text>
</comment>
<evidence type="ECO:0000313" key="7">
    <source>
        <dbReference type="EMBL" id="KAK2963435.1"/>
    </source>
</evidence>
<feature type="compositionally biased region" description="Basic and acidic residues" evidence="4">
    <location>
        <begin position="690"/>
        <end position="705"/>
    </location>
</feature>
<evidence type="ECO:0000256" key="4">
    <source>
        <dbReference type="SAM" id="MobiDB-lite"/>
    </source>
</evidence>
<keyword evidence="3" id="KW-0408">Iron</keyword>
<feature type="domain" description="TmcB/TmcC TPR repeats" evidence="6">
    <location>
        <begin position="155"/>
        <end position="251"/>
    </location>
</feature>
<feature type="transmembrane region" description="Helical" evidence="5">
    <location>
        <begin position="349"/>
        <end position="373"/>
    </location>
</feature>